<name>A0A2U9B9N7_SCOMX</name>
<dbReference type="SUPFAM" id="SSF56436">
    <property type="entry name" value="C-type lectin-like"/>
    <property type="match status" value="1"/>
</dbReference>
<keyword evidence="2" id="KW-1185">Reference proteome</keyword>
<reference evidence="1 2" key="1">
    <citation type="submission" date="2017-12" db="EMBL/GenBank/DDBJ databases">
        <title>Integrating genomic resources of turbot (Scophthalmus maximus) in depth evaluation of genetic and physical mapping variation across individuals.</title>
        <authorList>
            <person name="Martinez P."/>
        </authorList>
    </citation>
    <scope>NUCLEOTIDE SEQUENCE [LARGE SCALE GENOMIC DNA]</scope>
</reference>
<proteinExistence type="predicted"/>
<gene>
    <name evidence="1" type="ORF">SMAX5B_020019</name>
</gene>
<accession>A0A2U9B9N7</accession>
<dbReference type="InterPro" id="IPR016186">
    <property type="entry name" value="C-type_lectin-like/link_sf"/>
</dbReference>
<evidence type="ECO:0008006" key="3">
    <source>
        <dbReference type="Google" id="ProtNLM"/>
    </source>
</evidence>
<dbReference type="Gene3D" id="3.10.100.10">
    <property type="entry name" value="Mannose-Binding Protein A, subunit A"/>
    <property type="match status" value="1"/>
</dbReference>
<organism evidence="1 2">
    <name type="scientific">Scophthalmus maximus</name>
    <name type="common">Turbot</name>
    <name type="synonym">Psetta maxima</name>
    <dbReference type="NCBI Taxonomy" id="52904"/>
    <lineage>
        <taxon>Eukaryota</taxon>
        <taxon>Metazoa</taxon>
        <taxon>Chordata</taxon>
        <taxon>Craniata</taxon>
        <taxon>Vertebrata</taxon>
        <taxon>Euteleostomi</taxon>
        <taxon>Actinopterygii</taxon>
        <taxon>Neopterygii</taxon>
        <taxon>Teleostei</taxon>
        <taxon>Neoteleostei</taxon>
        <taxon>Acanthomorphata</taxon>
        <taxon>Carangaria</taxon>
        <taxon>Pleuronectiformes</taxon>
        <taxon>Pleuronectoidei</taxon>
        <taxon>Scophthalmidae</taxon>
        <taxon>Scophthalmus</taxon>
    </lineage>
</organism>
<sequence length="96" mass="11086">MLDPHFVFVNEIMDWSSAQGYCRENVADLATVRSDTDNLELQDLLEKQGAWIVSLHLLQDRLNESEVSGVTLRWREQSDGKVFHKEGKEARRKGEL</sequence>
<dbReference type="AlphaFoldDB" id="A0A2U9B9N7"/>
<dbReference type="EMBL" id="CP026246">
    <property type="protein sequence ID" value="AWP00584.1"/>
    <property type="molecule type" value="Genomic_DNA"/>
</dbReference>
<evidence type="ECO:0000313" key="1">
    <source>
        <dbReference type="EMBL" id="AWP00584.1"/>
    </source>
</evidence>
<protein>
    <recommendedName>
        <fullName evidence="3">C-type lectin domain-containing protein</fullName>
    </recommendedName>
</protein>
<dbReference type="STRING" id="52904.ENSSMAP00000007592"/>
<dbReference type="InterPro" id="IPR016187">
    <property type="entry name" value="CTDL_fold"/>
</dbReference>
<dbReference type="Proteomes" id="UP000246464">
    <property type="component" value="Chromosome 4"/>
</dbReference>
<evidence type="ECO:0000313" key="2">
    <source>
        <dbReference type="Proteomes" id="UP000246464"/>
    </source>
</evidence>